<comment type="caution">
    <text evidence="1">The sequence shown here is derived from an EMBL/GenBank/DDBJ whole genome shotgun (WGS) entry which is preliminary data.</text>
</comment>
<dbReference type="EMBL" id="JBHRZV010000049">
    <property type="protein sequence ID" value="MFC3928408.1"/>
    <property type="molecule type" value="Genomic_DNA"/>
</dbReference>
<protein>
    <recommendedName>
        <fullName evidence="3">YopX protein domain-containing protein</fullName>
    </recommendedName>
</protein>
<proteinExistence type="predicted"/>
<accession>A0ABV8CWX2</accession>
<evidence type="ECO:0008006" key="3">
    <source>
        <dbReference type="Google" id="ProtNLM"/>
    </source>
</evidence>
<reference evidence="2" key="1">
    <citation type="journal article" date="2019" name="Int. J. Syst. Evol. Microbiol.">
        <title>The Global Catalogue of Microorganisms (GCM) 10K type strain sequencing project: providing services to taxonomists for standard genome sequencing and annotation.</title>
        <authorList>
            <consortium name="The Broad Institute Genomics Platform"/>
            <consortium name="The Broad Institute Genome Sequencing Center for Infectious Disease"/>
            <person name="Wu L."/>
            <person name="Ma J."/>
        </authorList>
    </citation>
    <scope>NUCLEOTIDE SEQUENCE [LARGE SCALE GENOMIC DNA]</scope>
    <source>
        <strain evidence="2">CCUG 67170</strain>
    </source>
</reference>
<evidence type="ECO:0000313" key="2">
    <source>
        <dbReference type="Proteomes" id="UP001595807"/>
    </source>
</evidence>
<keyword evidence="2" id="KW-1185">Reference proteome</keyword>
<gene>
    <name evidence="1" type="ORF">ACFORF_07490</name>
</gene>
<dbReference type="RefSeq" id="WP_380426920.1">
    <property type="nucleotide sequence ID" value="NZ_JBHRZV010000049.1"/>
</dbReference>
<name>A0ABV8CWX2_9STRE</name>
<dbReference type="Proteomes" id="UP001595807">
    <property type="component" value="Unassembled WGS sequence"/>
</dbReference>
<organism evidence="1 2">
    <name type="scientific">Streptococcus caprae</name>
    <dbReference type="NCBI Taxonomy" id="1640501"/>
    <lineage>
        <taxon>Bacteria</taxon>
        <taxon>Bacillati</taxon>
        <taxon>Bacillota</taxon>
        <taxon>Bacilli</taxon>
        <taxon>Lactobacillales</taxon>
        <taxon>Streptococcaceae</taxon>
        <taxon>Streptococcus</taxon>
    </lineage>
</organism>
<evidence type="ECO:0000313" key="1">
    <source>
        <dbReference type="EMBL" id="MFC3928408.1"/>
    </source>
</evidence>
<sequence length="145" mass="16980">MNQSYIVYNGKVYTSFDSTTTGCYLLSSDESKLNEGYEPYKTTLEMLYRKFVPNEEIEQKYQVYDMALIDGREYDIHNYGDKHFTEPDSFIQISTDHIELLKKHNWTDGAYVIYDKYGTEYVSGKIPASEVAIIRRRKILPIEGK</sequence>